<dbReference type="AlphaFoldDB" id="A0A8B8KCV9"/>
<dbReference type="KEGG" id="aprc:113854212"/>
<dbReference type="Pfam" id="PF14223">
    <property type="entry name" value="Retrotran_gag_2"/>
    <property type="match status" value="1"/>
</dbReference>
<dbReference type="Gene3D" id="4.10.60.10">
    <property type="entry name" value="Zinc finger, CCHC-type"/>
    <property type="match status" value="1"/>
</dbReference>
<dbReference type="Proteomes" id="UP000694853">
    <property type="component" value="Unplaced"/>
</dbReference>
<protein>
    <submittedName>
        <fullName evidence="4">Uncharacterized protein LOC113854212</fullName>
    </submittedName>
</protein>
<sequence length="201" mass="22787">MLDKSTSQAIWRSMQQNYHGLTRVKRAQLQALRREFKLLAMKDGEKVDSYLGHTLSVVNKMKSNSEVMGSSIVVSKIVRSLTTNFNYVNSQPEEQVLKVTHDDRAGVSRGRGRGNHKRGRGRGRQPFNKALIECFQCHKLGHFQYECPGVAKQAHYMTLEEATEVEDEILLVAYAEVTHSVQMEDWFLGSGCSNHMTGNKL</sequence>
<dbReference type="RefSeq" id="XP_027340904.1">
    <property type="nucleotide sequence ID" value="XM_027485103.1"/>
</dbReference>
<dbReference type="InterPro" id="IPR036875">
    <property type="entry name" value="Znf_CCHC_sf"/>
</dbReference>
<feature type="domain" description="CCHC-type" evidence="2">
    <location>
        <begin position="134"/>
        <end position="148"/>
    </location>
</feature>
<accession>A0A8B8KCV9</accession>
<dbReference type="OrthoDB" id="910204at2759"/>
<reference evidence="4" key="2">
    <citation type="submission" date="2025-08" db="UniProtKB">
        <authorList>
            <consortium name="RefSeq"/>
        </authorList>
    </citation>
    <scope>IDENTIFICATION</scope>
    <source>
        <tissue evidence="4">Young leaves</tissue>
    </source>
</reference>
<dbReference type="GO" id="GO:0008270">
    <property type="term" value="F:zinc ion binding"/>
    <property type="evidence" value="ECO:0007669"/>
    <property type="project" value="UniProtKB-KW"/>
</dbReference>
<evidence type="ECO:0000313" key="4">
    <source>
        <dbReference type="RefSeq" id="XP_027340904.1"/>
    </source>
</evidence>
<reference evidence="3" key="1">
    <citation type="journal article" date="2019" name="Toxins">
        <title>Detection of Abrin-Like and Prepropulchellin-Like Toxin Genes and Transcripts Using Whole Genome Sequencing and Full-Length Transcript Sequencing of Abrus precatorius.</title>
        <authorList>
            <person name="Hovde B.T."/>
            <person name="Daligault H.E."/>
            <person name="Hanschen E.R."/>
            <person name="Kunde Y.A."/>
            <person name="Johnson M.B."/>
            <person name="Starkenburg S.R."/>
            <person name="Johnson S.L."/>
        </authorList>
    </citation>
    <scope>NUCLEOTIDE SEQUENCE [LARGE SCALE GENOMIC DNA]</scope>
</reference>
<gene>
    <name evidence="4" type="primary">LOC113854212</name>
</gene>
<dbReference type="GO" id="GO:0003676">
    <property type="term" value="F:nucleic acid binding"/>
    <property type="evidence" value="ECO:0007669"/>
    <property type="project" value="InterPro"/>
</dbReference>
<dbReference type="PANTHER" id="PTHR35317:SF27">
    <property type="entry name" value="RETROVIRUS-RELATED POL POLYPROTEIN FROM TRANSPOSON TNT 1-94"/>
    <property type="match status" value="1"/>
</dbReference>
<evidence type="ECO:0000313" key="3">
    <source>
        <dbReference type="Proteomes" id="UP000694853"/>
    </source>
</evidence>
<dbReference type="GeneID" id="113854212"/>
<dbReference type="InterPro" id="IPR001878">
    <property type="entry name" value="Znf_CCHC"/>
</dbReference>
<evidence type="ECO:0000256" key="1">
    <source>
        <dbReference type="PROSITE-ProRule" id="PRU00047"/>
    </source>
</evidence>
<keyword evidence="1" id="KW-0862">Zinc</keyword>
<keyword evidence="1" id="KW-0863">Zinc-finger</keyword>
<evidence type="ECO:0000259" key="2">
    <source>
        <dbReference type="PROSITE" id="PS50158"/>
    </source>
</evidence>
<organism evidence="3 4">
    <name type="scientific">Abrus precatorius</name>
    <name type="common">Indian licorice</name>
    <name type="synonym">Glycine abrus</name>
    <dbReference type="NCBI Taxonomy" id="3816"/>
    <lineage>
        <taxon>Eukaryota</taxon>
        <taxon>Viridiplantae</taxon>
        <taxon>Streptophyta</taxon>
        <taxon>Embryophyta</taxon>
        <taxon>Tracheophyta</taxon>
        <taxon>Spermatophyta</taxon>
        <taxon>Magnoliopsida</taxon>
        <taxon>eudicotyledons</taxon>
        <taxon>Gunneridae</taxon>
        <taxon>Pentapetalae</taxon>
        <taxon>rosids</taxon>
        <taxon>fabids</taxon>
        <taxon>Fabales</taxon>
        <taxon>Fabaceae</taxon>
        <taxon>Papilionoideae</taxon>
        <taxon>50 kb inversion clade</taxon>
        <taxon>NPAAA clade</taxon>
        <taxon>indigoferoid/millettioid clade</taxon>
        <taxon>Abreae</taxon>
        <taxon>Abrus</taxon>
    </lineage>
</organism>
<dbReference type="SUPFAM" id="SSF57756">
    <property type="entry name" value="Retrovirus zinc finger-like domains"/>
    <property type="match status" value="1"/>
</dbReference>
<keyword evidence="1" id="KW-0479">Metal-binding</keyword>
<name>A0A8B8KCV9_ABRPR</name>
<dbReference type="PANTHER" id="PTHR35317">
    <property type="entry name" value="OS04G0629600 PROTEIN"/>
    <property type="match status" value="1"/>
</dbReference>
<proteinExistence type="predicted"/>
<dbReference type="PROSITE" id="PS50158">
    <property type="entry name" value="ZF_CCHC"/>
    <property type="match status" value="1"/>
</dbReference>
<keyword evidence="3" id="KW-1185">Reference proteome</keyword>